<comment type="similarity">
    <text evidence="2">Belongs to the RRM MRD1 family.</text>
</comment>
<evidence type="ECO:0000256" key="3">
    <source>
        <dbReference type="ARBA" id="ARBA00022737"/>
    </source>
</evidence>
<feature type="non-terminal residue" evidence="8">
    <location>
        <position position="1"/>
    </location>
</feature>
<dbReference type="SMART" id="SM00360">
    <property type="entry name" value="RRM"/>
    <property type="match status" value="3"/>
</dbReference>
<evidence type="ECO:0000256" key="4">
    <source>
        <dbReference type="ARBA" id="ARBA00022884"/>
    </source>
</evidence>
<accession>A0A443S9B8</accession>
<sequence length="351" mass="39831">ETPTARSKTVLLAKNLPMGTKTEELQNLFAKYGLVNRVLLPPFGITAIIEMQEAREAKNAFKNLAYTNFNHCPLYLEWAPSNVFKEGEQTTNCVQNSKNTEVLLTDTKVDEAEKPEDDTTIFIKNLNFKTNEEAIEHHFEKCGKVYKVTVARKRHPNGSLLPIGYGFIQFMFKKAALKAMKEMQNSVLDDHALQLKLSRQSASTQKNFERKRVIEKQPGTKILIRNIPFEATVKDVKELFSSFGDLKFVRLPKKLSGVGSHRGFGFAEFSTKSGAKKAMESLGESTHLYGRRLALEWALEESEERDAFDSRKRDVANNVSELARGMQCSCKLMIQVIRAEHASMSLLWEML</sequence>
<evidence type="ECO:0000256" key="5">
    <source>
        <dbReference type="ARBA" id="ARBA00023242"/>
    </source>
</evidence>
<comment type="subcellular location">
    <subcellularLocation>
        <location evidence="1">Nucleus</location>
    </subcellularLocation>
</comment>
<reference evidence="8 9" key="1">
    <citation type="journal article" date="2018" name="Gigascience">
        <title>Genomes of trombidid mites reveal novel predicted allergens and laterally-transferred genes associated with secondary metabolism.</title>
        <authorList>
            <person name="Dong X."/>
            <person name="Chaisiri K."/>
            <person name="Xia D."/>
            <person name="Armstrong S.D."/>
            <person name="Fang Y."/>
            <person name="Donnelly M.J."/>
            <person name="Kadowaki T."/>
            <person name="McGarry J.W."/>
            <person name="Darby A.C."/>
            <person name="Makepeace B.L."/>
        </authorList>
    </citation>
    <scope>NUCLEOTIDE SEQUENCE [LARGE SCALE GENOMIC DNA]</scope>
    <source>
        <strain evidence="8">UoL-UT</strain>
    </source>
</reference>
<dbReference type="EMBL" id="NCKV01005442">
    <property type="protein sequence ID" value="RWS24064.1"/>
    <property type="molecule type" value="Genomic_DNA"/>
</dbReference>
<feature type="domain" description="RRM" evidence="7">
    <location>
        <begin position="9"/>
        <end position="81"/>
    </location>
</feature>
<dbReference type="OrthoDB" id="439639at2759"/>
<dbReference type="InterPro" id="IPR035979">
    <property type="entry name" value="RBD_domain_sf"/>
</dbReference>
<name>A0A443S9B8_9ACAR</name>
<evidence type="ECO:0000256" key="2">
    <source>
        <dbReference type="ARBA" id="ARBA00008033"/>
    </source>
</evidence>
<feature type="domain" description="RRM" evidence="7">
    <location>
        <begin position="220"/>
        <end position="300"/>
    </location>
</feature>
<feature type="domain" description="RRM" evidence="7">
    <location>
        <begin position="119"/>
        <end position="200"/>
    </location>
</feature>
<organism evidence="8 9">
    <name type="scientific">Leptotrombidium deliense</name>
    <dbReference type="NCBI Taxonomy" id="299467"/>
    <lineage>
        <taxon>Eukaryota</taxon>
        <taxon>Metazoa</taxon>
        <taxon>Ecdysozoa</taxon>
        <taxon>Arthropoda</taxon>
        <taxon>Chelicerata</taxon>
        <taxon>Arachnida</taxon>
        <taxon>Acari</taxon>
        <taxon>Acariformes</taxon>
        <taxon>Trombidiformes</taxon>
        <taxon>Prostigmata</taxon>
        <taxon>Anystina</taxon>
        <taxon>Parasitengona</taxon>
        <taxon>Trombiculoidea</taxon>
        <taxon>Trombiculidae</taxon>
        <taxon>Leptotrombidium</taxon>
    </lineage>
</organism>
<dbReference type="InterPro" id="IPR012677">
    <property type="entry name" value="Nucleotide-bd_a/b_plait_sf"/>
</dbReference>
<evidence type="ECO:0000313" key="9">
    <source>
        <dbReference type="Proteomes" id="UP000288716"/>
    </source>
</evidence>
<dbReference type="PANTHER" id="PTHR10352">
    <property type="entry name" value="EUKARYOTIC TRANSLATION INITIATION FACTOR 3 SUBUNIT G"/>
    <property type="match status" value="1"/>
</dbReference>
<proteinExistence type="inferred from homology"/>
<keyword evidence="5" id="KW-0539">Nucleus</keyword>
<keyword evidence="4 6" id="KW-0694">RNA-binding</keyword>
<keyword evidence="9" id="KW-1185">Reference proteome</keyword>
<dbReference type="STRING" id="299467.A0A443S9B8"/>
<dbReference type="VEuPathDB" id="VectorBase:LDEU007976"/>
<dbReference type="InterPro" id="IPR034423">
    <property type="entry name" value="RBM19_RRM5"/>
</dbReference>
<dbReference type="Proteomes" id="UP000288716">
    <property type="component" value="Unassembled WGS sequence"/>
</dbReference>
<dbReference type="AlphaFoldDB" id="A0A443S9B8"/>
<dbReference type="GO" id="GO:0003723">
    <property type="term" value="F:RNA binding"/>
    <property type="evidence" value="ECO:0007669"/>
    <property type="project" value="UniProtKB-UniRule"/>
</dbReference>
<dbReference type="CDD" id="cd12318">
    <property type="entry name" value="RRM5_RBM19_like"/>
    <property type="match status" value="1"/>
</dbReference>
<gene>
    <name evidence="8" type="ORF">B4U80_00873</name>
</gene>
<dbReference type="Gene3D" id="3.30.70.330">
    <property type="match status" value="3"/>
</dbReference>
<comment type="caution">
    <text evidence="8">The sequence shown here is derived from an EMBL/GenBank/DDBJ whole genome shotgun (WGS) entry which is preliminary data.</text>
</comment>
<evidence type="ECO:0000256" key="6">
    <source>
        <dbReference type="PROSITE-ProRule" id="PRU00176"/>
    </source>
</evidence>
<keyword evidence="3" id="KW-0677">Repeat</keyword>
<dbReference type="Pfam" id="PF00076">
    <property type="entry name" value="RRM_1"/>
    <property type="match status" value="3"/>
</dbReference>
<dbReference type="GO" id="GO:0005634">
    <property type="term" value="C:nucleus"/>
    <property type="evidence" value="ECO:0007669"/>
    <property type="project" value="UniProtKB-SubCell"/>
</dbReference>
<dbReference type="PROSITE" id="PS50102">
    <property type="entry name" value="RRM"/>
    <property type="match status" value="3"/>
</dbReference>
<protein>
    <submittedName>
        <fullName evidence="8">Putative RNA-binding protein 19-like isoform X2</fullName>
    </submittedName>
</protein>
<evidence type="ECO:0000313" key="8">
    <source>
        <dbReference type="EMBL" id="RWS24064.1"/>
    </source>
</evidence>
<dbReference type="SUPFAM" id="SSF54928">
    <property type="entry name" value="RNA-binding domain, RBD"/>
    <property type="match status" value="2"/>
</dbReference>
<evidence type="ECO:0000259" key="7">
    <source>
        <dbReference type="PROSITE" id="PS50102"/>
    </source>
</evidence>
<evidence type="ECO:0000256" key="1">
    <source>
        <dbReference type="ARBA" id="ARBA00004123"/>
    </source>
</evidence>
<dbReference type="InterPro" id="IPR000504">
    <property type="entry name" value="RRM_dom"/>
</dbReference>
<dbReference type="FunFam" id="3.30.70.330:FF:000277">
    <property type="entry name" value="RNA binding motif protein 19"/>
    <property type="match status" value="1"/>
</dbReference>